<evidence type="ECO:0000256" key="2">
    <source>
        <dbReference type="ARBA" id="ARBA00023125"/>
    </source>
</evidence>
<dbReference type="OrthoDB" id="3460651at2"/>
<proteinExistence type="predicted"/>
<dbReference type="InterPro" id="IPR051011">
    <property type="entry name" value="Metal_resp_trans_reg"/>
</dbReference>
<dbReference type="AlphaFoldDB" id="A0A1H0W541"/>
<keyword evidence="2" id="KW-0238">DNA-binding</keyword>
<dbReference type="InterPro" id="IPR011991">
    <property type="entry name" value="ArsR-like_HTH"/>
</dbReference>
<feature type="domain" description="HTH arsR-type" evidence="4">
    <location>
        <begin position="241"/>
        <end position="323"/>
    </location>
</feature>
<accession>A0A1H0W541</accession>
<organism evidence="5 6">
    <name type="scientific">Actinokineospora alba</name>
    <dbReference type="NCBI Taxonomy" id="504798"/>
    <lineage>
        <taxon>Bacteria</taxon>
        <taxon>Bacillati</taxon>
        <taxon>Actinomycetota</taxon>
        <taxon>Actinomycetes</taxon>
        <taxon>Pseudonocardiales</taxon>
        <taxon>Pseudonocardiaceae</taxon>
        <taxon>Actinokineospora</taxon>
    </lineage>
</organism>
<keyword evidence="6" id="KW-1185">Reference proteome</keyword>
<evidence type="ECO:0000256" key="1">
    <source>
        <dbReference type="ARBA" id="ARBA00023015"/>
    </source>
</evidence>
<dbReference type="Pfam" id="PF12840">
    <property type="entry name" value="HTH_20"/>
    <property type="match status" value="1"/>
</dbReference>
<gene>
    <name evidence="5" type="ORF">SAMN05192558_117106</name>
</gene>
<dbReference type="STRING" id="504798.SAMN05421871_107106"/>
<dbReference type="GO" id="GO:0003700">
    <property type="term" value="F:DNA-binding transcription factor activity"/>
    <property type="evidence" value="ECO:0007669"/>
    <property type="project" value="InterPro"/>
</dbReference>
<keyword evidence="1" id="KW-0805">Transcription regulation</keyword>
<sequence length="323" mass="35536">MAMELVVGTDDLLRCRFALSPLWETLAAVRTLTDVRRQPYHLPWLRKVDGLVDADYLAPLLALLPRKGYTPDFLTPPPQGPLVEFHTELAQLAATDTDQVAIELDRCLRGPRPVSPELAARLSADPGKTLAEITAIVRTCWERLIKPHWPLVRDRLEADIAVRARHLADGGLSKVLADLNPQVRWTDNAVRVATAYPLRRELTGQGLLLMPSVFIWPVVTVVVEPPWQPTLIYPARGVAEVWQARPQRSAHALGRLIGRTRARILVTLDAPASTGALARTHGVSPATVSDHLAALRDAGLVTSRRVGRVVLYERTALGVTLTG</sequence>
<dbReference type="InterPro" id="IPR001845">
    <property type="entry name" value="HTH_ArsR_DNA-bd_dom"/>
</dbReference>
<dbReference type="PANTHER" id="PTHR43132:SF8">
    <property type="entry name" value="HTH-TYPE TRANSCRIPTIONAL REGULATOR KMTR"/>
    <property type="match status" value="1"/>
</dbReference>
<evidence type="ECO:0000313" key="5">
    <source>
        <dbReference type="EMBL" id="SDP85591.1"/>
    </source>
</evidence>
<dbReference type="RefSeq" id="WP_091383533.1">
    <property type="nucleotide sequence ID" value="NZ_FNDV01000007.1"/>
</dbReference>
<dbReference type="PANTHER" id="PTHR43132">
    <property type="entry name" value="ARSENICAL RESISTANCE OPERON REPRESSOR ARSR-RELATED"/>
    <property type="match status" value="1"/>
</dbReference>
<dbReference type="CDD" id="cd00090">
    <property type="entry name" value="HTH_ARSR"/>
    <property type="match status" value="1"/>
</dbReference>
<dbReference type="GO" id="GO:0003677">
    <property type="term" value="F:DNA binding"/>
    <property type="evidence" value="ECO:0007669"/>
    <property type="project" value="UniProtKB-KW"/>
</dbReference>
<dbReference type="SMART" id="SM00418">
    <property type="entry name" value="HTH_ARSR"/>
    <property type="match status" value="1"/>
</dbReference>
<dbReference type="InterPro" id="IPR045981">
    <property type="entry name" value="DUF5937"/>
</dbReference>
<dbReference type="PROSITE" id="PS50987">
    <property type="entry name" value="HTH_ARSR_2"/>
    <property type="match status" value="1"/>
</dbReference>
<reference evidence="6" key="1">
    <citation type="submission" date="2016-10" db="EMBL/GenBank/DDBJ databases">
        <authorList>
            <person name="Varghese N."/>
            <person name="Submissions S."/>
        </authorList>
    </citation>
    <scope>NUCLEOTIDE SEQUENCE [LARGE SCALE GENOMIC DNA]</scope>
    <source>
        <strain evidence="6">IBRC-M 10655</strain>
    </source>
</reference>
<protein>
    <submittedName>
        <fullName evidence="5">Helix-turn-helix domain-containing protein</fullName>
    </submittedName>
</protein>
<evidence type="ECO:0000259" key="4">
    <source>
        <dbReference type="PROSITE" id="PS50987"/>
    </source>
</evidence>
<dbReference type="Gene3D" id="1.10.10.10">
    <property type="entry name" value="Winged helix-like DNA-binding domain superfamily/Winged helix DNA-binding domain"/>
    <property type="match status" value="1"/>
</dbReference>
<dbReference type="Pfam" id="PF19361">
    <property type="entry name" value="DUF5937"/>
    <property type="match status" value="1"/>
</dbReference>
<evidence type="ECO:0000256" key="3">
    <source>
        <dbReference type="ARBA" id="ARBA00023163"/>
    </source>
</evidence>
<dbReference type="SUPFAM" id="SSF46785">
    <property type="entry name" value="Winged helix' DNA-binding domain"/>
    <property type="match status" value="1"/>
</dbReference>
<name>A0A1H0W541_9PSEU</name>
<dbReference type="PRINTS" id="PR00778">
    <property type="entry name" value="HTHARSR"/>
</dbReference>
<evidence type="ECO:0000313" key="6">
    <source>
        <dbReference type="Proteomes" id="UP000199651"/>
    </source>
</evidence>
<dbReference type="InterPro" id="IPR036388">
    <property type="entry name" value="WH-like_DNA-bd_sf"/>
</dbReference>
<keyword evidence="3" id="KW-0804">Transcription</keyword>
<dbReference type="EMBL" id="FNJB01000017">
    <property type="protein sequence ID" value="SDP85591.1"/>
    <property type="molecule type" value="Genomic_DNA"/>
</dbReference>
<dbReference type="InterPro" id="IPR036390">
    <property type="entry name" value="WH_DNA-bd_sf"/>
</dbReference>
<dbReference type="Proteomes" id="UP000199651">
    <property type="component" value="Unassembled WGS sequence"/>
</dbReference>